<dbReference type="GeneID" id="68111755"/>
<keyword evidence="3" id="KW-1185">Reference proteome</keyword>
<dbReference type="Proteomes" id="UP000444721">
    <property type="component" value="Unassembled WGS sequence"/>
</dbReference>
<dbReference type="AlphaFoldDB" id="A0A6A5BR00"/>
<gene>
    <name evidence="2" type="ORF">FDP41_004537</name>
</gene>
<feature type="region of interest" description="Disordered" evidence="1">
    <location>
        <begin position="145"/>
        <end position="172"/>
    </location>
</feature>
<protein>
    <submittedName>
        <fullName evidence="2">Uncharacterized protein</fullName>
    </submittedName>
</protein>
<feature type="compositionally biased region" description="Polar residues" evidence="1">
    <location>
        <begin position="145"/>
        <end position="162"/>
    </location>
</feature>
<feature type="compositionally biased region" description="Basic residues" evidence="1">
    <location>
        <begin position="57"/>
        <end position="76"/>
    </location>
</feature>
<dbReference type="RefSeq" id="XP_044561351.1">
    <property type="nucleotide sequence ID" value="XM_044707962.1"/>
</dbReference>
<reference evidence="2 3" key="1">
    <citation type="journal article" date="2019" name="Sci. Rep.">
        <title>Nanopore sequencing improves the draft genome of the human pathogenic amoeba Naegleria fowleri.</title>
        <authorList>
            <person name="Liechti N."/>
            <person name="Schurch N."/>
            <person name="Bruggmann R."/>
            <person name="Wittwer M."/>
        </authorList>
    </citation>
    <scope>NUCLEOTIDE SEQUENCE [LARGE SCALE GENOMIC DNA]</scope>
    <source>
        <strain evidence="2 3">ATCC 30894</strain>
    </source>
</reference>
<proteinExistence type="predicted"/>
<evidence type="ECO:0000313" key="2">
    <source>
        <dbReference type="EMBL" id="KAF0976638.1"/>
    </source>
</evidence>
<sequence length="220" mass="24417">MWALLKGAKVGTKIRPQTKIKAILDCVSTDPNLLAKLYQKCGHLLLHDETGLATKPDKKRKSNPQKSVTKTKKKSKPSVEDNNTTRAINPTVIPSIDSCTFQLMITSSIPTEPHPTSSITNNLTQAEETQLSTVFSDSQQRINLQNMNSTSSRPNISTNPNTKTRKGNKSGKAANKQFFSQFKPSNQMADETASNTTSNIQIITLKIHRQPSRKGQKYHK</sequence>
<accession>A0A6A5BR00</accession>
<dbReference type="EMBL" id="VFQX01000037">
    <property type="protein sequence ID" value="KAF0976638.1"/>
    <property type="molecule type" value="Genomic_DNA"/>
</dbReference>
<name>A0A6A5BR00_NAEFO</name>
<evidence type="ECO:0000256" key="1">
    <source>
        <dbReference type="SAM" id="MobiDB-lite"/>
    </source>
</evidence>
<dbReference type="VEuPathDB" id="AmoebaDB:FDP41_004537"/>
<evidence type="ECO:0000313" key="3">
    <source>
        <dbReference type="Proteomes" id="UP000444721"/>
    </source>
</evidence>
<dbReference type="VEuPathDB" id="AmoebaDB:NfTy_082830"/>
<comment type="caution">
    <text evidence="2">The sequence shown here is derived from an EMBL/GenBank/DDBJ whole genome shotgun (WGS) entry which is preliminary data.</text>
</comment>
<organism evidence="2 3">
    <name type="scientific">Naegleria fowleri</name>
    <name type="common">Brain eating amoeba</name>
    <dbReference type="NCBI Taxonomy" id="5763"/>
    <lineage>
        <taxon>Eukaryota</taxon>
        <taxon>Discoba</taxon>
        <taxon>Heterolobosea</taxon>
        <taxon>Tetramitia</taxon>
        <taxon>Eutetramitia</taxon>
        <taxon>Vahlkampfiidae</taxon>
        <taxon>Naegleria</taxon>
    </lineage>
</organism>
<feature type="region of interest" description="Disordered" evidence="1">
    <location>
        <begin position="52"/>
        <end position="89"/>
    </location>
</feature>